<evidence type="ECO:0000313" key="3">
    <source>
        <dbReference type="Proteomes" id="UP000199139"/>
    </source>
</evidence>
<dbReference type="Gene3D" id="1.10.10.10">
    <property type="entry name" value="Winged helix-like DNA-binding domain superfamily/Winged helix DNA-binding domain"/>
    <property type="match status" value="1"/>
</dbReference>
<dbReference type="SUPFAM" id="SSF46785">
    <property type="entry name" value="Winged helix' DNA-binding domain"/>
    <property type="match status" value="1"/>
</dbReference>
<dbReference type="InterPro" id="IPR052509">
    <property type="entry name" value="Metal_resp_DNA-bind_regulator"/>
</dbReference>
<dbReference type="Pfam" id="PF03551">
    <property type="entry name" value="PadR"/>
    <property type="match status" value="1"/>
</dbReference>
<dbReference type="EMBL" id="FPAI01000038">
    <property type="protein sequence ID" value="SFT06908.1"/>
    <property type="molecule type" value="Genomic_DNA"/>
</dbReference>
<dbReference type="InterPro" id="IPR036388">
    <property type="entry name" value="WH-like_DNA-bd_sf"/>
</dbReference>
<name>A0A1I6UZN5_9BACI</name>
<feature type="domain" description="Transcription regulator PadR N-terminal" evidence="1">
    <location>
        <begin position="16"/>
        <end position="87"/>
    </location>
</feature>
<organism evidence="2 3">
    <name type="scientific">Halolactibacillus miurensis</name>
    <dbReference type="NCBI Taxonomy" id="306541"/>
    <lineage>
        <taxon>Bacteria</taxon>
        <taxon>Bacillati</taxon>
        <taxon>Bacillota</taxon>
        <taxon>Bacilli</taxon>
        <taxon>Bacillales</taxon>
        <taxon>Bacillaceae</taxon>
        <taxon>Halolactibacillus</taxon>
    </lineage>
</organism>
<reference evidence="2 3" key="1">
    <citation type="submission" date="2016-10" db="EMBL/GenBank/DDBJ databases">
        <authorList>
            <person name="de Groot N.N."/>
        </authorList>
    </citation>
    <scope>NUCLEOTIDE SEQUENCE [LARGE SCALE GENOMIC DNA]</scope>
    <source>
        <strain evidence="2 3">DSM 17074</strain>
    </source>
</reference>
<evidence type="ECO:0000313" key="2">
    <source>
        <dbReference type="EMBL" id="SFT06908.1"/>
    </source>
</evidence>
<gene>
    <name evidence="2" type="ORF">SAMN05421668_1383</name>
</gene>
<dbReference type="Proteomes" id="UP000199139">
    <property type="component" value="Unassembled WGS sequence"/>
</dbReference>
<protein>
    <submittedName>
        <fullName evidence="2">PadR family transcriptional regulator, regulatory protein PadR</fullName>
    </submittedName>
</protein>
<dbReference type="AlphaFoldDB" id="A0A1I6UZN5"/>
<dbReference type="STRING" id="306541.SAMN05421668_1383"/>
<dbReference type="PANTHER" id="PTHR33169:SF25">
    <property type="entry name" value="DNA-BINDING PROTEIN YIZB-RELATED"/>
    <property type="match status" value="1"/>
</dbReference>
<sequence length="110" mass="12585">MLIPSQMLKGILEGCILEIIQKRETYAYEIAKQLEEYGFGSISEGTIYPIILRLQKNELLKGTLKDSNSGPKRKYYRLTVKGVDNLNQFKDNWQEMSLAVNQLLGGEDNE</sequence>
<dbReference type="InterPro" id="IPR005149">
    <property type="entry name" value="Tscrpt_reg_PadR_N"/>
</dbReference>
<accession>A0A1I6UZN5</accession>
<dbReference type="PANTHER" id="PTHR33169">
    <property type="entry name" value="PADR-FAMILY TRANSCRIPTIONAL REGULATOR"/>
    <property type="match status" value="1"/>
</dbReference>
<dbReference type="InterPro" id="IPR036390">
    <property type="entry name" value="WH_DNA-bd_sf"/>
</dbReference>
<evidence type="ECO:0000259" key="1">
    <source>
        <dbReference type="Pfam" id="PF03551"/>
    </source>
</evidence>
<proteinExistence type="predicted"/>